<dbReference type="InterPro" id="IPR007848">
    <property type="entry name" value="Small_mtfrase_dom"/>
</dbReference>
<gene>
    <name evidence="8" type="primary">yfiC</name>
    <name evidence="8" type="ORF">HME9304_01979</name>
</gene>
<dbReference type="InterPro" id="IPR020596">
    <property type="entry name" value="rRNA_Ade_Mease_Trfase_CS"/>
</dbReference>
<dbReference type="PANTHER" id="PTHR47739">
    <property type="entry name" value="TRNA1(VAL) (ADENINE(37)-N6)-METHYLTRANSFERASE"/>
    <property type="match status" value="1"/>
</dbReference>
<keyword evidence="3 6" id="KW-0808">Transferase</keyword>
<organism evidence="8 9">
    <name type="scientific">Flagellimonas maritima</name>
    <dbReference type="NCBI Taxonomy" id="1383885"/>
    <lineage>
        <taxon>Bacteria</taxon>
        <taxon>Pseudomonadati</taxon>
        <taxon>Bacteroidota</taxon>
        <taxon>Flavobacteriia</taxon>
        <taxon>Flavobacteriales</taxon>
        <taxon>Flavobacteriaceae</taxon>
        <taxon>Flagellimonas</taxon>
    </lineage>
</organism>
<protein>
    <recommendedName>
        <fullName evidence="6">tRNA1(Val) (adenine(37)-N6)-methyltransferase</fullName>
        <ecNumber evidence="6">2.1.1.223</ecNumber>
    </recommendedName>
    <alternativeName>
        <fullName evidence="6">tRNA m6A37 methyltransferase</fullName>
    </alternativeName>
</protein>
<comment type="subcellular location">
    <subcellularLocation>
        <location evidence="6">Cytoplasm</location>
    </subcellularLocation>
</comment>
<evidence type="ECO:0000256" key="4">
    <source>
        <dbReference type="ARBA" id="ARBA00022691"/>
    </source>
</evidence>
<dbReference type="InterPro" id="IPR050210">
    <property type="entry name" value="tRNA_Adenine-N(6)_MTase"/>
</dbReference>
<dbReference type="SUPFAM" id="SSF53335">
    <property type="entry name" value="S-adenosyl-L-methionine-dependent methyltransferases"/>
    <property type="match status" value="1"/>
</dbReference>
<proteinExistence type="inferred from homology"/>
<sequence length="219" mass="24932">MKVGTDGVLLGAWTSLKHNPDSILDIGAGTGLISLQLAQRSIAETIDAIEVDGNAYEQCVENFEASQWADRLFCYHAGLHEFVVEVEDRYDLIVSNPPFYIEEVASGKVSRDRARQNSSLPFKELLEATSKLLSEKGFFSVVIPYKEEEVFILMAENTGLFPHRITRVRGNPHVEIKRSLLEFGFSKIEPKTDELIIEVERHRYSGNYIDLTREFYLKM</sequence>
<dbReference type="GO" id="GO:0016430">
    <property type="term" value="F:tRNA (adenine-N6)-methyltransferase activity"/>
    <property type="evidence" value="ECO:0007669"/>
    <property type="project" value="UniProtKB-UniRule"/>
</dbReference>
<keyword evidence="4 6" id="KW-0949">S-adenosyl-L-methionine</keyword>
<evidence type="ECO:0000256" key="2">
    <source>
        <dbReference type="ARBA" id="ARBA00022603"/>
    </source>
</evidence>
<dbReference type="GO" id="GO:0008033">
    <property type="term" value="P:tRNA processing"/>
    <property type="evidence" value="ECO:0007669"/>
    <property type="project" value="UniProtKB-UniRule"/>
</dbReference>
<evidence type="ECO:0000256" key="6">
    <source>
        <dbReference type="HAMAP-Rule" id="MF_01872"/>
    </source>
</evidence>
<dbReference type="GO" id="GO:0003676">
    <property type="term" value="F:nucleic acid binding"/>
    <property type="evidence" value="ECO:0007669"/>
    <property type="project" value="InterPro"/>
</dbReference>
<accession>A0A2Z4LTB8</accession>
<dbReference type="PRINTS" id="PR00507">
    <property type="entry name" value="N12N6MTFRASE"/>
</dbReference>
<dbReference type="InterPro" id="IPR002052">
    <property type="entry name" value="DNA_methylase_N6_adenine_CS"/>
</dbReference>
<dbReference type="InterPro" id="IPR022882">
    <property type="entry name" value="tRNA_adenine-N6_MeTrfase"/>
</dbReference>
<reference evidence="8 9" key="1">
    <citation type="submission" date="2018-06" db="EMBL/GenBank/DDBJ databases">
        <title>Spongiibacterium sp. HME9304 Genome sequencing and assembly.</title>
        <authorList>
            <person name="Kang H."/>
            <person name="Kim H."/>
            <person name="Joh K."/>
        </authorList>
    </citation>
    <scope>NUCLEOTIDE SEQUENCE [LARGE SCALE GENOMIC DNA]</scope>
    <source>
        <strain evidence="8 9">HME9304</strain>
    </source>
</reference>
<dbReference type="Proteomes" id="UP000248536">
    <property type="component" value="Chromosome"/>
</dbReference>
<dbReference type="GO" id="GO:0005737">
    <property type="term" value="C:cytoplasm"/>
    <property type="evidence" value="ECO:0007669"/>
    <property type="project" value="UniProtKB-SubCell"/>
</dbReference>
<dbReference type="GO" id="GO:0000179">
    <property type="term" value="F:rRNA (adenine-N6,N6-)-dimethyltransferase activity"/>
    <property type="evidence" value="ECO:0007669"/>
    <property type="project" value="InterPro"/>
</dbReference>
<comment type="function">
    <text evidence="6">Specifically methylates the adenine in position 37 of tRNA(1)(Val) (anticodon cmo5UAC).</text>
</comment>
<dbReference type="Pfam" id="PF05175">
    <property type="entry name" value="MTS"/>
    <property type="match status" value="1"/>
</dbReference>
<comment type="similarity">
    <text evidence="6">Belongs to the methyltransferase superfamily. tRNA (adenine-N(6)-)-methyltransferase family.</text>
</comment>
<dbReference type="Gene3D" id="3.40.50.150">
    <property type="entry name" value="Vaccinia Virus protein VP39"/>
    <property type="match status" value="1"/>
</dbReference>
<dbReference type="PROSITE" id="PS01131">
    <property type="entry name" value="RRNA_A_DIMETH"/>
    <property type="match status" value="1"/>
</dbReference>
<comment type="catalytic activity">
    <reaction evidence="6">
        <text>adenosine(37) in tRNA1(Val) + S-adenosyl-L-methionine = N(6)-methyladenosine(37) in tRNA1(Val) + S-adenosyl-L-homocysteine + H(+)</text>
        <dbReference type="Rhea" id="RHEA:43160"/>
        <dbReference type="Rhea" id="RHEA-COMP:10369"/>
        <dbReference type="Rhea" id="RHEA-COMP:10370"/>
        <dbReference type="ChEBI" id="CHEBI:15378"/>
        <dbReference type="ChEBI" id="CHEBI:57856"/>
        <dbReference type="ChEBI" id="CHEBI:59789"/>
        <dbReference type="ChEBI" id="CHEBI:74411"/>
        <dbReference type="ChEBI" id="CHEBI:74449"/>
        <dbReference type="EC" id="2.1.1.223"/>
    </reaction>
</comment>
<dbReference type="CDD" id="cd02440">
    <property type="entry name" value="AdoMet_MTases"/>
    <property type="match status" value="1"/>
</dbReference>
<feature type="domain" description="Methyltransferase small" evidence="7">
    <location>
        <begin position="18"/>
        <end position="109"/>
    </location>
</feature>
<keyword evidence="1 6" id="KW-0963">Cytoplasm</keyword>
<evidence type="ECO:0000256" key="1">
    <source>
        <dbReference type="ARBA" id="ARBA00022490"/>
    </source>
</evidence>
<dbReference type="RefSeq" id="WP_239023241.1">
    <property type="nucleotide sequence ID" value="NZ_CP030104.1"/>
</dbReference>
<dbReference type="AlphaFoldDB" id="A0A2Z4LTB8"/>
<evidence type="ECO:0000256" key="3">
    <source>
        <dbReference type="ARBA" id="ARBA00022679"/>
    </source>
</evidence>
<dbReference type="PANTHER" id="PTHR47739:SF1">
    <property type="entry name" value="TRNA1(VAL) (ADENINE(37)-N6)-METHYLTRANSFERASE"/>
    <property type="match status" value="1"/>
</dbReference>
<dbReference type="PROSITE" id="PS00092">
    <property type="entry name" value="N6_MTASE"/>
    <property type="match status" value="1"/>
</dbReference>
<name>A0A2Z4LTB8_9FLAO</name>
<evidence type="ECO:0000259" key="7">
    <source>
        <dbReference type="Pfam" id="PF05175"/>
    </source>
</evidence>
<keyword evidence="5 6" id="KW-0819">tRNA processing</keyword>
<dbReference type="EMBL" id="CP030104">
    <property type="protein sequence ID" value="AWX44972.1"/>
    <property type="molecule type" value="Genomic_DNA"/>
</dbReference>
<dbReference type="HAMAP" id="MF_01872">
    <property type="entry name" value="tRNA_methyltr_YfiC"/>
    <property type="match status" value="1"/>
</dbReference>
<keyword evidence="9" id="KW-1185">Reference proteome</keyword>
<evidence type="ECO:0000313" key="8">
    <source>
        <dbReference type="EMBL" id="AWX44972.1"/>
    </source>
</evidence>
<dbReference type="InterPro" id="IPR029063">
    <property type="entry name" value="SAM-dependent_MTases_sf"/>
</dbReference>
<dbReference type="EC" id="2.1.1.223" evidence="6"/>
<evidence type="ECO:0000256" key="5">
    <source>
        <dbReference type="ARBA" id="ARBA00022694"/>
    </source>
</evidence>
<evidence type="ECO:0000313" key="9">
    <source>
        <dbReference type="Proteomes" id="UP000248536"/>
    </source>
</evidence>
<dbReference type="KEGG" id="spon:HME9304_01979"/>
<keyword evidence="2 6" id="KW-0489">Methyltransferase</keyword>